<name>A0A5M4FF31_9ACTN</name>
<sequence length="123" mass="13822">MTTATSTTSPEFEQAAVKAIGVLGAAKVQLQRMRADVHEFEDEQELMYLYSLALLADQRGRHLVDDYPDEVYIAPDRDLTELLSSSHDQLIARTSGLEPFVVLEFVSEVGALCRGVRRYVHDH</sequence>
<gene>
    <name evidence="1" type="ORF">ESP70_010875</name>
</gene>
<evidence type="ECO:0000313" key="1">
    <source>
        <dbReference type="EMBL" id="KAA1397838.1"/>
    </source>
</evidence>
<organism evidence="1 2">
    <name type="scientific">Aeromicrobium ginsengisoli</name>
    <dbReference type="NCBI Taxonomy" id="363867"/>
    <lineage>
        <taxon>Bacteria</taxon>
        <taxon>Bacillati</taxon>
        <taxon>Actinomycetota</taxon>
        <taxon>Actinomycetes</taxon>
        <taxon>Propionibacteriales</taxon>
        <taxon>Nocardioidaceae</taxon>
        <taxon>Aeromicrobium</taxon>
    </lineage>
</organism>
<dbReference type="Proteomes" id="UP000380867">
    <property type="component" value="Unassembled WGS sequence"/>
</dbReference>
<comment type="caution">
    <text evidence="1">The sequence shown here is derived from an EMBL/GenBank/DDBJ whole genome shotgun (WGS) entry which is preliminary data.</text>
</comment>
<protein>
    <submittedName>
        <fullName evidence="1">Uncharacterized protein</fullName>
    </submittedName>
</protein>
<dbReference type="AlphaFoldDB" id="A0A5M4FF31"/>
<proteinExistence type="predicted"/>
<keyword evidence="2" id="KW-1185">Reference proteome</keyword>
<evidence type="ECO:0000313" key="2">
    <source>
        <dbReference type="Proteomes" id="UP000380867"/>
    </source>
</evidence>
<dbReference type="RefSeq" id="WP_149689283.1">
    <property type="nucleotide sequence ID" value="NZ_SDPQ02000002.1"/>
</dbReference>
<dbReference type="EMBL" id="SDPQ02000002">
    <property type="protein sequence ID" value="KAA1397838.1"/>
    <property type="molecule type" value="Genomic_DNA"/>
</dbReference>
<accession>A0A5M4FF31</accession>
<reference evidence="1" key="1">
    <citation type="submission" date="2019-09" db="EMBL/GenBank/DDBJ databases">
        <authorList>
            <person name="Li J."/>
        </authorList>
    </citation>
    <scope>NUCLEOTIDE SEQUENCE [LARGE SCALE GENOMIC DNA]</scope>
    <source>
        <strain evidence="1">JCM 14732</strain>
    </source>
</reference>